<evidence type="ECO:0000256" key="1">
    <source>
        <dbReference type="SAM" id="MobiDB-lite"/>
    </source>
</evidence>
<dbReference type="AlphaFoldDB" id="A0A919AH17"/>
<evidence type="ECO:0000313" key="3">
    <source>
        <dbReference type="Proteomes" id="UP000641386"/>
    </source>
</evidence>
<keyword evidence="3" id="KW-1185">Reference proteome</keyword>
<accession>A0A919AH17</accession>
<gene>
    <name evidence="2" type="ORF">GCM10014715_74890</name>
</gene>
<protein>
    <submittedName>
        <fullName evidence="2">Uncharacterized protein</fullName>
    </submittedName>
</protein>
<organism evidence="2 3">
    <name type="scientific">Streptomyces spiralis</name>
    <dbReference type="NCBI Taxonomy" id="66376"/>
    <lineage>
        <taxon>Bacteria</taxon>
        <taxon>Bacillati</taxon>
        <taxon>Actinomycetota</taxon>
        <taxon>Actinomycetes</taxon>
        <taxon>Kitasatosporales</taxon>
        <taxon>Streptomycetaceae</taxon>
        <taxon>Streptomyces</taxon>
    </lineage>
</organism>
<name>A0A919AH17_9ACTN</name>
<feature type="region of interest" description="Disordered" evidence="1">
    <location>
        <begin position="47"/>
        <end position="70"/>
    </location>
</feature>
<proteinExistence type="predicted"/>
<reference evidence="2" key="2">
    <citation type="submission" date="2020-09" db="EMBL/GenBank/DDBJ databases">
        <authorList>
            <person name="Sun Q."/>
            <person name="Ohkuma M."/>
        </authorList>
    </citation>
    <scope>NUCLEOTIDE SEQUENCE</scope>
    <source>
        <strain evidence="2">JCM 3302</strain>
    </source>
</reference>
<comment type="caution">
    <text evidence="2">The sequence shown here is derived from an EMBL/GenBank/DDBJ whole genome shotgun (WGS) entry which is preliminary data.</text>
</comment>
<reference evidence="2" key="1">
    <citation type="journal article" date="2014" name="Int. J. Syst. Evol. Microbiol.">
        <title>Complete genome sequence of Corynebacterium casei LMG S-19264T (=DSM 44701T), isolated from a smear-ripened cheese.</title>
        <authorList>
            <consortium name="US DOE Joint Genome Institute (JGI-PGF)"/>
            <person name="Walter F."/>
            <person name="Albersmeier A."/>
            <person name="Kalinowski J."/>
            <person name="Ruckert C."/>
        </authorList>
    </citation>
    <scope>NUCLEOTIDE SEQUENCE</scope>
    <source>
        <strain evidence="2">JCM 3302</strain>
    </source>
</reference>
<evidence type="ECO:0000313" key="2">
    <source>
        <dbReference type="EMBL" id="GHF07997.1"/>
    </source>
</evidence>
<sequence length="70" mass="7766">MTTLKPKPTNEPERIESALRLLEAVHRCRALGWRTITVDRLVRITNGDDAKAMPPDPATAPRSARGTHHA</sequence>
<dbReference type="Proteomes" id="UP000641386">
    <property type="component" value="Unassembled WGS sequence"/>
</dbReference>
<dbReference type="EMBL" id="BNBC01000053">
    <property type="protein sequence ID" value="GHF07997.1"/>
    <property type="molecule type" value="Genomic_DNA"/>
</dbReference>
<dbReference type="RefSeq" id="WP_189907272.1">
    <property type="nucleotide sequence ID" value="NZ_BNBC01000053.1"/>
</dbReference>